<gene>
    <name evidence="1" type="ORF">GWI33_010051</name>
</gene>
<organism evidence="1 2">
    <name type="scientific">Rhynchophorus ferrugineus</name>
    <name type="common">Red palm weevil</name>
    <name type="synonym">Curculio ferrugineus</name>
    <dbReference type="NCBI Taxonomy" id="354439"/>
    <lineage>
        <taxon>Eukaryota</taxon>
        <taxon>Metazoa</taxon>
        <taxon>Ecdysozoa</taxon>
        <taxon>Arthropoda</taxon>
        <taxon>Hexapoda</taxon>
        <taxon>Insecta</taxon>
        <taxon>Pterygota</taxon>
        <taxon>Neoptera</taxon>
        <taxon>Endopterygota</taxon>
        <taxon>Coleoptera</taxon>
        <taxon>Polyphaga</taxon>
        <taxon>Cucujiformia</taxon>
        <taxon>Curculionidae</taxon>
        <taxon>Dryophthorinae</taxon>
        <taxon>Rhynchophorus</taxon>
    </lineage>
</organism>
<dbReference type="Proteomes" id="UP000625711">
    <property type="component" value="Unassembled WGS sequence"/>
</dbReference>
<evidence type="ECO:0000313" key="2">
    <source>
        <dbReference type="Proteomes" id="UP000625711"/>
    </source>
</evidence>
<dbReference type="CDD" id="cd11304">
    <property type="entry name" value="Cadherin_repeat"/>
    <property type="match status" value="1"/>
</dbReference>
<keyword evidence="2" id="KW-1185">Reference proteome</keyword>
<dbReference type="Gene3D" id="2.60.40.10">
    <property type="entry name" value="Immunoglobulins"/>
    <property type="match status" value="1"/>
</dbReference>
<feature type="non-terminal residue" evidence="1">
    <location>
        <position position="1"/>
    </location>
</feature>
<dbReference type="Pfam" id="PF17963">
    <property type="entry name" value="Big_9"/>
    <property type="match status" value="1"/>
</dbReference>
<feature type="non-terminal residue" evidence="1">
    <location>
        <position position="372"/>
    </location>
</feature>
<dbReference type="InterPro" id="IPR013783">
    <property type="entry name" value="Ig-like_fold"/>
</dbReference>
<name>A0A834ICD3_RHYFE</name>
<reference evidence="1" key="1">
    <citation type="submission" date="2020-08" db="EMBL/GenBank/DDBJ databases">
        <title>Genome sequencing and assembly of the red palm weevil Rhynchophorus ferrugineus.</title>
        <authorList>
            <person name="Dias G.B."/>
            <person name="Bergman C.M."/>
            <person name="Manee M."/>
        </authorList>
    </citation>
    <scope>NUCLEOTIDE SEQUENCE</scope>
    <source>
        <strain evidence="1">AA-2017</strain>
        <tissue evidence="1">Whole larva</tissue>
    </source>
</reference>
<proteinExistence type="predicted"/>
<protein>
    <recommendedName>
        <fullName evidence="3">Cadherin domain-containing protein</fullName>
    </recommendedName>
</protein>
<accession>A0A834ICD3</accession>
<dbReference type="AlphaFoldDB" id="A0A834ICD3"/>
<evidence type="ECO:0008006" key="3">
    <source>
        <dbReference type="Google" id="ProtNLM"/>
    </source>
</evidence>
<evidence type="ECO:0000313" key="1">
    <source>
        <dbReference type="EMBL" id="KAF7276591.1"/>
    </source>
</evidence>
<dbReference type="EMBL" id="JAACXV010006045">
    <property type="protein sequence ID" value="KAF7276591.1"/>
    <property type="molecule type" value="Genomic_DNA"/>
</dbReference>
<comment type="caution">
    <text evidence="1">The sequence shown here is derived from an EMBL/GenBank/DDBJ whole genome shotgun (WGS) entry which is preliminary data.</text>
</comment>
<sequence>GGGGGGDNTPINTAPTVSDIDTVSLKTLETKQITVSATDKENNTLTYSIKAAPSIGTASIDSKTGVVSYTAGNVVGEDTLVVSVSDGSLETDVTITINTQTESVFDYQFYKVTNPETGNYQVVRYDPNNTDDKTNQKVIKNNVILGNRVFVISAAKDGDKNIYKKREYAIFLDPNASSEKRTQTVNGTTTEYTFYTNNILKRFDAENPENESVIFTSTQLGSKLGGEGLSAIGDSLNLYVNETDIDNSYVELRAYAKLPDTLKGEISDNIKNAYVTVRLSDGKMTQGRTIKPIINNTTGKTDSVLVNYSAAHVTGQYPTSSSEAARLQSCTVDLSTCTDLGDTAKGQFYFLAQNDGYIYLAKEGSKTIYAFD</sequence>